<evidence type="ECO:0000256" key="1">
    <source>
        <dbReference type="ARBA" id="ARBA00022729"/>
    </source>
</evidence>
<dbReference type="InParanoid" id="A0A5F9C3P6"/>
<dbReference type="Proteomes" id="UP000001811">
    <property type="component" value="Chromosome 1"/>
</dbReference>
<feature type="chain" id="PRO_5023930406" description="UPAR/Ly6 domain-containing protein" evidence="2">
    <location>
        <begin position="25"/>
        <end position="155"/>
    </location>
</feature>
<keyword evidence="5" id="KW-1185">Reference proteome</keyword>
<dbReference type="GO" id="GO:0005886">
    <property type="term" value="C:plasma membrane"/>
    <property type="evidence" value="ECO:0007669"/>
    <property type="project" value="TreeGrafter"/>
</dbReference>
<dbReference type="InterPro" id="IPR051110">
    <property type="entry name" value="Ly-6/neurotoxin-like_GPI-ap"/>
</dbReference>
<feature type="domain" description="UPAR/Ly6" evidence="3">
    <location>
        <begin position="114"/>
        <end position="152"/>
    </location>
</feature>
<reference evidence="4 5" key="1">
    <citation type="journal article" date="2011" name="Nature">
        <title>A high-resolution map of human evolutionary constraint using 29 mammals.</title>
        <authorList>
            <person name="Lindblad-Toh K."/>
            <person name="Garber M."/>
            <person name="Zuk O."/>
            <person name="Lin M.F."/>
            <person name="Parker B.J."/>
            <person name="Washietl S."/>
            <person name="Kheradpour P."/>
            <person name="Ernst J."/>
            <person name="Jordan G."/>
            <person name="Mauceli E."/>
            <person name="Ward L.D."/>
            <person name="Lowe C.B."/>
            <person name="Holloway A.K."/>
            <person name="Clamp M."/>
            <person name="Gnerre S."/>
            <person name="Alfoldi J."/>
            <person name="Beal K."/>
            <person name="Chang J."/>
            <person name="Clawson H."/>
            <person name="Cuff J."/>
            <person name="Di Palma F."/>
            <person name="Fitzgerald S."/>
            <person name="Flicek P."/>
            <person name="Guttman M."/>
            <person name="Hubisz M.J."/>
            <person name="Jaffe D.B."/>
            <person name="Jungreis I."/>
            <person name="Kent W.J."/>
            <person name="Kostka D."/>
            <person name="Lara M."/>
            <person name="Martins A.L."/>
            <person name="Massingham T."/>
            <person name="Moltke I."/>
            <person name="Raney B.J."/>
            <person name="Rasmussen M.D."/>
            <person name="Robinson J."/>
            <person name="Stark A."/>
            <person name="Vilella A.J."/>
            <person name="Wen J."/>
            <person name="Xie X."/>
            <person name="Zody M.C."/>
            <person name="Baldwin J."/>
            <person name="Bloom T."/>
            <person name="Chin C.W."/>
            <person name="Heiman D."/>
            <person name="Nicol R."/>
            <person name="Nusbaum C."/>
            <person name="Young S."/>
            <person name="Wilkinson J."/>
            <person name="Worley K.C."/>
            <person name="Kovar C.L."/>
            <person name="Muzny D.M."/>
            <person name="Gibbs R.A."/>
            <person name="Cree A."/>
            <person name="Dihn H.H."/>
            <person name="Fowler G."/>
            <person name="Jhangiani S."/>
            <person name="Joshi V."/>
            <person name="Lee S."/>
            <person name="Lewis L.R."/>
            <person name="Nazareth L.V."/>
            <person name="Okwuonu G."/>
            <person name="Santibanez J."/>
            <person name="Warren W.C."/>
            <person name="Mardis E.R."/>
            <person name="Weinstock G.M."/>
            <person name="Wilson R.K."/>
            <person name="Delehaunty K."/>
            <person name="Dooling D."/>
            <person name="Fronik C."/>
            <person name="Fulton L."/>
            <person name="Fulton B."/>
            <person name="Graves T."/>
            <person name="Minx P."/>
            <person name="Sodergren E."/>
            <person name="Birney E."/>
            <person name="Margulies E.H."/>
            <person name="Herrero J."/>
            <person name="Green E.D."/>
            <person name="Haussler D."/>
            <person name="Siepel A."/>
            <person name="Goldman N."/>
            <person name="Pollard K.S."/>
            <person name="Pedersen J.S."/>
            <person name="Lander E.S."/>
            <person name="Kellis M."/>
        </authorList>
    </citation>
    <scope>NUCLEOTIDE SEQUENCE [LARGE SCALE GENOMIC DNA]</scope>
    <source>
        <strain evidence="4 5">Thorbecke inbred</strain>
    </source>
</reference>
<reference evidence="4" key="3">
    <citation type="submission" date="2025-09" db="UniProtKB">
        <authorList>
            <consortium name="Ensembl"/>
        </authorList>
    </citation>
    <scope>IDENTIFICATION</scope>
    <source>
        <strain evidence="4">Thorbecke</strain>
    </source>
</reference>
<evidence type="ECO:0000313" key="4">
    <source>
        <dbReference type="Ensembl" id="ENSOCUP00000028359.1"/>
    </source>
</evidence>
<reference evidence="4" key="2">
    <citation type="submission" date="2025-08" db="UniProtKB">
        <authorList>
            <consortium name="Ensembl"/>
        </authorList>
    </citation>
    <scope>IDENTIFICATION</scope>
    <source>
        <strain evidence="4">Thorbecke</strain>
    </source>
</reference>
<dbReference type="EMBL" id="AAGW02009644">
    <property type="status" value="NOT_ANNOTATED_CDS"/>
    <property type="molecule type" value="Genomic_DNA"/>
</dbReference>
<dbReference type="STRING" id="9986.ENSOCUP00000028359"/>
<name>A0A5F9C3P6_RABIT</name>
<evidence type="ECO:0000313" key="5">
    <source>
        <dbReference type="Proteomes" id="UP000001811"/>
    </source>
</evidence>
<organism evidence="4 5">
    <name type="scientific">Oryctolagus cuniculus</name>
    <name type="common">Rabbit</name>
    <dbReference type="NCBI Taxonomy" id="9986"/>
    <lineage>
        <taxon>Eukaryota</taxon>
        <taxon>Metazoa</taxon>
        <taxon>Chordata</taxon>
        <taxon>Craniata</taxon>
        <taxon>Vertebrata</taxon>
        <taxon>Euteleostomi</taxon>
        <taxon>Mammalia</taxon>
        <taxon>Eutheria</taxon>
        <taxon>Euarchontoglires</taxon>
        <taxon>Glires</taxon>
        <taxon>Lagomorpha</taxon>
        <taxon>Leporidae</taxon>
        <taxon>Oryctolagus</taxon>
    </lineage>
</organism>
<evidence type="ECO:0000256" key="2">
    <source>
        <dbReference type="SAM" id="SignalP"/>
    </source>
</evidence>
<sequence length="155" mass="16883">MGKHLLLLLLLLLGLSVLLGCVQALKCFQCPRFNAAGTCESLEGVCETRGSQQCFLKKVYEGRRSPARPPGRWLCRCPSHLNPAPEGHAQFLLIPWVAAASHQYLLSALSPAGGSLQHGSQGCEDLCVPMSFSRPNIEVDFMCCGDQSFCNKFEA</sequence>
<proteinExistence type="predicted"/>
<accession>A0A5F9C3P6</accession>
<dbReference type="FunCoup" id="A0A5F9C3P6">
    <property type="interactions" value="27"/>
</dbReference>
<dbReference type="GeneTree" id="ENSGT00940000163158"/>
<dbReference type="PROSITE" id="PS51257">
    <property type="entry name" value="PROKAR_LIPOPROTEIN"/>
    <property type="match status" value="1"/>
</dbReference>
<dbReference type="PANTHER" id="PTHR16983">
    <property type="entry name" value="UPAR/LY6 DOMAIN-CONTAINING PROTEIN"/>
    <property type="match status" value="1"/>
</dbReference>
<protein>
    <recommendedName>
        <fullName evidence="3">UPAR/Ly6 domain-containing protein</fullName>
    </recommendedName>
</protein>
<evidence type="ECO:0000259" key="3">
    <source>
        <dbReference type="Pfam" id="PF00021"/>
    </source>
</evidence>
<keyword evidence="1 2" id="KW-0732">Signal</keyword>
<feature type="signal peptide" evidence="2">
    <location>
        <begin position="1"/>
        <end position="24"/>
    </location>
</feature>
<gene>
    <name evidence="4" type="primary">LOC103348992</name>
</gene>
<dbReference type="PANTHER" id="PTHR16983:SF31">
    <property type="entry name" value="PROSTATE AND TESTIS EXPRESSED PROTEIN Q-RELATED"/>
    <property type="match status" value="1"/>
</dbReference>
<dbReference type="Ensembl" id="ENSOCUT00000060127.1">
    <property type="protein sequence ID" value="ENSOCUP00000028359.1"/>
    <property type="gene ID" value="ENSOCUG00000027736.3"/>
</dbReference>
<dbReference type="AlphaFoldDB" id="A0A5F9C3P6"/>
<dbReference type="InterPro" id="IPR016054">
    <property type="entry name" value="LY6_UPA_recep-like"/>
</dbReference>
<dbReference type="Bgee" id="ENSOCUG00000027736">
    <property type="expression patterns" value="Expressed in uterus and 2 other cell types or tissues"/>
</dbReference>
<feature type="domain" description="UPAR/Ly6" evidence="3">
    <location>
        <begin position="23"/>
        <end position="64"/>
    </location>
</feature>
<dbReference type="Pfam" id="PF00021">
    <property type="entry name" value="UPAR_LY6"/>
    <property type="match status" value="2"/>
</dbReference>